<evidence type="ECO:0000313" key="1">
    <source>
        <dbReference type="EMBL" id="HHH12677.1"/>
    </source>
</evidence>
<dbReference type="Proteomes" id="UP000886100">
    <property type="component" value="Unassembled WGS sequence"/>
</dbReference>
<comment type="caution">
    <text evidence="1">The sequence shown here is derived from an EMBL/GenBank/DDBJ whole genome shotgun (WGS) entry which is preliminary data.</text>
</comment>
<name>A0A7C5IY52_9GAMM</name>
<gene>
    <name evidence="1" type="ORF">ENJ98_00410</name>
</gene>
<reference evidence="1" key="1">
    <citation type="journal article" date="2020" name="mSystems">
        <title>Genome- and Community-Level Interaction Insights into Carbon Utilization and Element Cycling Functions of Hydrothermarchaeota in Hydrothermal Sediment.</title>
        <authorList>
            <person name="Zhou Z."/>
            <person name="Liu Y."/>
            <person name="Xu W."/>
            <person name="Pan J."/>
            <person name="Luo Z.H."/>
            <person name="Li M."/>
        </authorList>
    </citation>
    <scope>NUCLEOTIDE SEQUENCE [LARGE SCALE GENOMIC DNA]</scope>
    <source>
        <strain evidence="1">HyVt-535</strain>
    </source>
</reference>
<dbReference type="AlphaFoldDB" id="A0A7C5IY52"/>
<accession>A0A7C5IY52</accession>
<organism evidence="1">
    <name type="scientific">Thiolapillus brandeum</name>
    <dbReference type="NCBI Taxonomy" id="1076588"/>
    <lineage>
        <taxon>Bacteria</taxon>
        <taxon>Pseudomonadati</taxon>
        <taxon>Pseudomonadota</taxon>
        <taxon>Gammaproteobacteria</taxon>
        <taxon>Chromatiales</taxon>
        <taxon>Sedimenticolaceae</taxon>
        <taxon>Thiolapillus</taxon>
    </lineage>
</organism>
<sequence length="32" mass="3761">MSPTSDRVVQELESALLERARRLADEYLERAR</sequence>
<proteinExistence type="predicted"/>
<feature type="non-terminal residue" evidence="1">
    <location>
        <position position="32"/>
    </location>
</feature>
<dbReference type="EMBL" id="DROM01000027">
    <property type="protein sequence ID" value="HHH12677.1"/>
    <property type="molecule type" value="Genomic_DNA"/>
</dbReference>
<protein>
    <submittedName>
        <fullName evidence="1">V-type ATP synthase subunit E</fullName>
    </submittedName>
</protein>